<dbReference type="STRING" id="1192034.CAP_8214"/>
<protein>
    <recommendedName>
        <fullName evidence="3">CSD domain-containing protein</fullName>
    </recommendedName>
</protein>
<organism evidence="4 5">
    <name type="scientific">Chondromyces apiculatus DSM 436</name>
    <dbReference type="NCBI Taxonomy" id="1192034"/>
    <lineage>
        <taxon>Bacteria</taxon>
        <taxon>Pseudomonadati</taxon>
        <taxon>Myxococcota</taxon>
        <taxon>Polyangia</taxon>
        <taxon>Polyangiales</taxon>
        <taxon>Polyangiaceae</taxon>
        <taxon>Chondromyces</taxon>
    </lineage>
</organism>
<accession>A0A017TEJ5</accession>
<evidence type="ECO:0000256" key="1">
    <source>
        <dbReference type="ARBA" id="ARBA00004496"/>
    </source>
</evidence>
<dbReference type="Gene3D" id="2.40.50.140">
    <property type="entry name" value="Nucleic acid-binding proteins"/>
    <property type="match status" value="1"/>
</dbReference>
<comment type="subcellular location">
    <subcellularLocation>
        <location evidence="1">Cytoplasm</location>
    </subcellularLocation>
</comment>
<evidence type="ECO:0000313" key="4">
    <source>
        <dbReference type="EMBL" id="EYF07713.1"/>
    </source>
</evidence>
<name>A0A017TEJ5_9BACT</name>
<reference evidence="4 5" key="1">
    <citation type="submission" date="2013-05" db="EMBL/GenBank/DDBJ databases">
        <title>Genome assembly of Chondromyces apiculatus DSM 436.</title>
        <authorList>
            <person name="Sharma G."/>
            <person name="Khatri I."/>
            <person name="Kaur C."/>
            <person name="Mayilraj S."/>
            <person name="Subramanian S."/>
        </authorList>
    </citation>
    <scope>NUCLEOTIDE SEQUENCE [LARGE SCALE GENOMIC DNA]</scope>
    <source>
        <strain evidence="4 5">DSM 436</strain>
    </source>
</reference>
<dbReference type="RefSeq" id="WP_044237263.1">
    <property type="nucleotide sequence ID" value="NZ_ASRX01000008.1"/>
</dbReference>
<dbReference type="PROSITE" id="PS51857">
    <property type="entry name" value="CSD_2"/>
    <property type="match status" value="1"/>
</dbReference>
<dbReference type="SMART" id="SM00357">
    <property type="entry name" value="CSP"/>
    <property type="match status" value="1"/>
</dbReference>
<dbReference type="GO" id="GO:0005829">
    <property type="term" value="C:cytosol"/>
    <property type="evidence" value="ECO:0007669"/>
    <property type="project" value="UniProtKB-ARBA"/>
</dbReference>
<sequence>MATGIVFYFSKDRGYGVIKQDGDDAQVRVNVADIEVPETKHLITGQQVEFEVSAGGGGLLARKVRVI</sequence>
<keyword evidence="2" id="KW-0963">Cytoplasm</keyword>
<dbReference type="OrthoDB" id="3578610at2"/>
<evidence type="ECO:0000256" key="2">
    <source>
        <dbReference type="ARBA" id="ARBA00022490"/>
    </source>
</evidence>
<dbReference type="Pfam" id="PF00313">
    <property type="entry name" value="CSD"/>
    <property type="match status" value="1"/>
</dbReference>
<dbReference type="InterPro" id="IPR002059">
    <property type="entry name" value="CSP_DNA-bd"/>
</dbReference>
<evidence type="ECO:0000259" key="3">
    <source>
        <dbReference type="PROSITE" id="PS51857"/>
    </source>
</evidence>
<comment type="caution">
    <text evidence="4">The sequence shown here is derived from an EMBL/GenBank/DDBJ whole genome shotgun (WGS) entry which is preliminary data.</text>
</comment>
<dbReference type="InterPro" id="IPR012340">
    <property type="entry name" value="NA-bd_OB-fold"/>
</dbReference>
<proteinExistence type="predicted"/>
<dbReference type="InterPro" id="IPR011129">
    <property type="entry name" value="CSD"/>
</dbReference>
<dbReference type="PIRSF" id="PIRSF002599">
    <property type="entry name" value="Cold_shock_A"/>
    <property type="match status" value="1"/>
</dbReference>
<dbReference type="SUPFAM" id="SSF50249">
    <property type="entry name" value="Nucleic acid-binding proteins"/>
    <property type="match status" value="1"/>
</dbReference>
<dbReference type="EMBL" id="ASRX01000008">
    <property type="protein sequence ID" value="EYF07713.1"/>
    <property type="molecule type" value="Genomic_DNA"/>
</dbReference>
<dbReference type="InterPro" id="IPR012156">
    <property type="entry name" value="Cold_shock_CspA"/>
</dbReference>
<evidence type="ECO:0000313" key="5">
    <source>
        <dbReference type="Proteomes" id="UP000019678"/>
    </source>
</evidence>
<keyword evidence="5" id="KW-1185">Reference proteome</keyword>
<dbReference type="Proteomes" id="UP000019678">
    <property type="component" value="Unassembled WGS sequence"/>
</dbReference>
<dbReference type="AlphaFoldDB" id="A0A017TEJ5"/>
<dbReference type="GO" id="GO:0003676">
    <property type="term" value="F:nucleic acid binding"/>
    <property type="evidence" value="ECO:0007669"/>
    <property type="project" value="InterPro"/>
</dbReference>
<gene>
    <name evidence="4" type="ORF">CAP_8214</name>
</gene>
<feature type="domain" description="CSD" evidence="3">
    <location>
        <begin position="1"/>
        <end position="66"/>
    </location>
</feature>